<dbReference type="EMBL" id="BDIP01001885">
    <property type="protein sequence ID" value="GIQ85327.1"/>
    <property type="molecule type" value="Genomic_DNA"/>
</dbReference>
<evidence type="ECO:0000313" key="2">
    <source>
        <dbReference type="EMBL" id="GIQ85327.1"/>
    </source>
</evidence>
<sequence>MNDPETPLRILADVSACPSLNGSADNSPESARERERKKGQEGPVIEAPAVEESPPNASLELLGAVVASLRASAPPSPTDEDATLPHFSRHSMGSLVVKALLGASSVLGERERERGGMSYRTAVKRRLPRDLWYPVYPASYPGLPYPPPSLAPVQGAPPTSGEGTPPLPSTGELWHLLHQPKALFFAACELEPAEGYREGMEGASRGFEKPIETPPKIGKGRGGSALFDSTGAPIVDSRLLFPPPPRRPPPPVVIPPDTLLGGEPILVRSGDRLVCAVQGDGGTAQHLDGRDAPAALFRDARNVRYSRRGYIHRVSEAVGSRVETACALSGHEAWTGAQRHTGGGGEGVKVEGGASTPAGDQTPVPVTASGGADGDVTMGTPRDTPAPTPPAAGVAASLPPHPDTDPLRVALLSALSQVSLASQAMARSQRQTGLSGEGVDRERERERGESDREDTDPPLPNPALRASEERAPKPPLARGHKRSRSGI</sequence>
<feature type="compositionally biased region" description="Basic and acidic residues" evidence="1">
    <location>
        <begin position="30"/>
        <end position="40"/>
    </location>
</feature>
<keyword evidence="3" id="KW-1185">Reference proteome</keyword>
<accession>A0A9K3CZD2</accession>
<comment type="caution">
    <text evidence="2">The sequence shown here is derived from an EMBL/GenBank/DDBJ whole genome shotgun (WGS) entry which is preliminary data.</text>
</comment>
<evidence type="ECO:0000313" key="3">
    <source>
        <dbReference type="Proteomes" id="UP000265618"/>
    </source>
</evidence>
<feature type="compositionally biased region" description="Polar residues" evidence="1">
    <location>
        <begin position="18"/>
        <end position="29"/>
    </location>
</feature>
<feature type="region of interest" description="Disordered" evidence="1">
    <location>
        <begin position="13"/>
        <end position="56"/>
    </location>
</feature>
<gene>
    <name evidence="2" type="ORF">KIPB_006974</name>
</gene>
<protein>
    <submittedName>
        <fullName evidence="2">Uncharacterized protein</fullName>
    </submittedName>
</protein>
<dbReference type="AlphaFoldDB" id="A0A9K3CZD2"/>
<feature type="region of interest" description="Disordered" evidence="1">
    <location>
        <begin position="423"/>
        <end position="487"/>
    </location>
</feature>
<dbReference type="Proteomes" id="UP000265618">
    <property type="component" value="Unassembled WGS sequence"/>
</dbReference>
<evidence type="ECO:0000256" key="1">
    <source>
        <dbReference type="SAM" id="MobiDB-lite"/>
    </source>
</evidence>
<feature type="region of interest" description="Disordered" evidence="1">
    <location>
        <begin position="335"/>
        <end position="402"/>
    </location>
</feature>
<name>A0A9K3CZD2_9EUKA</name>
<feature type="compositionally biased region" description="Basic residues" evidence="1">
    <location>
        <begin position="478"/>
        <end position="487"/>
    </location>
</feature>
<feature type="compositionally biased region" description="Basic and acidic residues" evidence="1">
    <location>
        <begin position="438"/>
        <end position="450"/>
    </location>
</feature>
<proteinExistence type="predicted"/>
<reference evidence="2 3" key="1">
    <citation type="journal article" date="2018" name="PLoS ONE">
        <title>The draft genome of Kipferlia bialata reveals reductive genome evolution in fornicate parasites.</title>
        <authorList>
            <person name="Tanifuji G."/>
            <person name="Takabayashi S."/>
            <person name="Kume K."/>
            <person name="Takagi M."/>
            <person name="Nakayama T."/>
            <person name="Kamikawa R."/>
            <person name="Inagaki Y."/>
            <person name="Hashimoto T."/>
        </authorList>
    </citation>
    <scope>NUCLEOTIDE SEQUENCE [LARGE SCALE GENOMIC DNA]</scope>
    <source>
        <strain evidence="2">NY0173</strain>
    </source>
</reference>
<feature type="compositionally biased region" description="Polar residues" evidence="1">
    <location>
        <begin position="425"/>
        <end position="434"/>
    </location>
</feature>
<organism evidence="2 3">
    <name type="scientific">Kipferlia bialata</name>
    <dbReference type="NCBI Taxonomy" id="797122"/>
    <lineage>
        <taxon>Eukaryota</taxon>
        <taxon>Metamonada</taxon>
        <taxon>Carpediemonas-like organisms</taxon>
        <taxon>Kipferlia</taxon>
    </lineage>
</organism>